<dbReference type="AlphaFoldDB" id="A0A2D2CZN5"/>
<keyword evidence="4" id="KW-1185">Reference proteome</keyword>
<dbReference type="EMBL" id="CP023737">
    <property type="protein sequence ID" value="ATQ68089.1"/>
    <property type="molecule type" value="Genomic_DNA"/>
</dbReference>
<protein>
    <submittedName>
        <fullName evidence="3">Sorbosone dehydrogenase</fullName>
    </submittedName>
</protein>
<dbReference type="Proteomes" id="UP000230709">
    <property type="component" value="Chromosome"/>
</dbReference>
<evidence type="ECO:0000259" key="2">
    <source>
        <dbReference type="Pfam" id="PF07995"/>
    </source>
</evidence>
<name>A0A2D2CZN5_METT3</name>
<dbReference type="PANTHER" id="PTHR19328:SF53">
    <property type="entry name" value="MEMBRANE PROTEIN"/>
    <property type="match status" value="1"/>
</dbReference>
<keyword evidence="1" id="KW-0732">Signal</keyword>
<dbReference type="SUPFAM" id="SSF50952">
    <property type="entry name" value="Soluble quinoprotein glucose dehydrogenase"/>
    <property type="match status" value="1"/>
</dbReference>
<dbReference type="RefSeq" id="WP_003613934.1">
    <property type="nucleotide sequence ID" value="NZ_ADVE02000001.1"/>
</dbReference>
<dbReference type="Gene3D" id="2.120.10.30">
    <property type="entry name" value="TolB, C-terminal domain"/>
    <property type="match status" value="1"/>
</dbReference>
<evidence type="ECO:0000313" key="3">
    <source>
        <dbReference type="EMBL" id="ATQ68089.1"/>
    </source>
</evidence>
<dbReference type="STRING" id="595536.GCA_000178815_03263"/>
<dbReference type="InterPro" id="IPR011042">
    <property type="entry name" value="6-blade_b-propeller_TolB-like"/>
</dbReference>
<evidence type="ECO:0000313" key="4">
    <source>
        <dbReference type="Proteomes" id="UP000230709"/>
    </source>
</evidence>
<feature type="chain" id="PRO_5013917916" evidence="1">
    <location>
        <begin position="23"/>
        <end position="442"/>
    </location>
</feature>
<sequence>MRIGISHWAVLLAIAGAGPAAAEPAPLLRGAAAFSDWRADAPGVRRQITAGDLPAPLASDPVASRSQIVARPADAAPRVPAGFATSVLATGLEGPRVIRVAPNGDVFVTESVGGRVRVLRLDGAAPAEHVFARDLERPSGLAFYPPGPDPQWLYVATVSQVRRYPYRAGDLEASGAGEIVVADLPRDGHWTRDIAFSPDGRTLYVAVGSRTNVAEGHAQPSAQQVAALERANGVGASDGPELFRADVLAFDPQGGQKRVFATGLRNCASLAFRPKSDELWCAVAERDMLGDDLPPDYVTHVREGGFYGWPWRYAGDNVDPRHAGERPDLAGRALSPQVLIQPHSAPLGVAFYEGDQFPRDYSGDAFVALHGSWNRAKRTGYKIVRLRFENGSATGEYEDFVTGFVADDAAVWGRPVAVAVARDGALLFGEDANGTIWRVSHP</sequence>
<dbReference type="Pfam" id="PF07995">
    <property type="entry name" value="GSDH"/>
    <property type="match status" value="1"/>
</dbReference>
<accession>A0A2D2CZN5</accession>
<dbReference type="InterPro" id="IPR012938">
    <property type="entry name" value="Glc/Sorbosone_DH"/>
</dbReference>
<feature type="signal peptide" evidence="1">
    <location>
        <begin position="1"/>
        <end position="22"/>
    </location>
</feature>
<proteinExistence type="predicted"/>
<evidence type="ECO:0000256" key="1">
    <source>
        <dbReference type="SAM" id="SignalP"/>
    </source>
</evidence>
<dbReference type="InterPro" id="IPR011041">
    <property type="entry name" value="Quinoprot_gluc/sorb_DH_b-prop"/>
</dbReference>
<gene>
    <name evidence="3" type="ORF">CQW49_09445</name>
</gene>
<organism evidence="3 4">
    <name type="scientific">Methylosinus trichosporium (strain ATCC 35070 / NCIMB 11131 / UNIQEM 75 / OB3b)</name>
    <dbReference type="NCBI Taxonomy" id="595536"/>
    <lineage>
        <taxon>Bacteria</taxon>
        <taxon>Pseudomonadati</taxon>
        <taxon>Pseudomonadota</taxon>
        <taxon>Alphaproteobacteria</taxon>
        <taxon>Hyphomicrobiales</taxon>
        <taxon>Methylocystaceae</taxon>
        <taxon>Methylosinus</taxon>
    </lineage>
</organism>
<reference evidence="4" key="1">
    <citation type="submission" date="2017-10" db="EMBL/GenBank/DDBJ databases">
        <title>Completed PacBio SMRT sequence of Methylosinus trichosporium OB3b reveals presence of a third large plasmid.</title>
        <authorList>
            <person name="Charles T.C."/>
            <person name="Lynch M.D.J."/>
            <person name="Heil J.R."/>
            <person name="Cheng J."/>
        </authorList>
    </citation>
    <scope>NUCLEOTIDE SEQUENCE [LARGE SCALE GENOMIC DNA]</scope>
    <source>
        <strain evidence="4">OB3b</strain>
    </source>
</reference>
<dbReference type="PANTHER" id="PTHR19328">
    <property type="entry name" value="HEDGEHOG-INTERACTING PROTEIN"/>
    <property type="match status" value="1"/>
</dbReference>
<dbReference type="KEGG" id="mtw:CQW49_09445"/>
<feature type="domain" description="Glucose/Sorbosone dehydrogenase" evidence="2">
    <location>
        <begin position="93"/>
        <end position="436"/>
    </location>
</feature>